<dbReference type="Gene3D" id="2.60.120.10">
    <property type="entry name" value="Jelly Rolls"/>
    <property type="match status" value="1"/>
</dbReference>
<feature type="domain" description="Cyclic nucleotide-binding" evidence="1">
    <location>
        <begin position="12"/>
        <end position="78"/>
    </location>
</feature>
<evidence type="ECO:0000313" key="2">
    <source>
        <dbReference type="EMBL" id="KAF7764261.1"/>
    </source>
</evidence>
<dbReference type="CDD" id="cd02226">
    <property type="entry name" value="cupin_YdbB-like"/>
    <property type="match status" value="1"/>
</dbReference>
<evidence type="ECO:0000259" key="1">
    <source>
        <dbReference type="PROSITE" id="PS50042"/>
    </source>
</evidence>
<reference evidence="2" key="1">
    <citation type="journal article" date="2012" name="J. Bacteriol.">
        <title>Genome sequences of type strains of seven species of the marine bacterium Pseudoalteromonas.</title>
        <authorList>
            <person name="Xie B.B."/>
            <person name="Shu Y.L."/>
            <person name="Qin Q.L."/>
            <person name="Rong J.C."/>
            <person name="Zhang X.Y."/>
            <person name="Chen X.L."/>
            <person name="Shi M."/>
            <person name="He H.L."/>
            <person name="Zhou B.C."/>
            <person name="Zhang Y.Z."/>
        </authorList>
    </citation>
    <scope>NUCLEOTIDE SEQUENCE</scope>
    <source>
        <strain evidence="2">DSM 8771</strain>
    </source>
</reference>
<dbReference type="PROSITE" id="PS50042">
    <property type="entry name" value="CNMP_BINDING_3"/>
    <property type="match status" value="1"/>
</dbReference>
<dbReference type="SUPFAM" id="SSF51182">
    <property type="entry name" value="RmlC-like cupins"/>
    <property type="match status" value="1"/>
</dbReference>
<name>A0AAD4AE43_9GAMM</name>
<dbReference type="InterPro" id="IPR011051">
    <property type="entry name" value="RmlC_Cupin_sf"/>
</dbReference>
<dbReference type="Proteomes" id="UP000016487">
    <property type="component" value="Unassembled WGS sequence"/>
</dbReference>
<gene>
    <name evidence="2" type="ORF">PCIT_b0212</name>
</gene>
<comment type="caution">
    <text evidence="2">The sequence shown here is derived from an EMBL/GenBank/DDBJ whole genome shotgun (WGS) entry which is preliminary data.</text>
</comment>
<sequence>MNVMQKINLAQKFLLFDEQWQPKVVAQMNDYQFKVVKVQGEFVWHQHDHTDETFIVVSGQLNIAFVDEVITLNSGEMIVVPKGVQHKPFAEKECQILIIEPQGVKNTGDAEDALTAKNDVWI</sequence>
<dbReference type="Pfam" id="PF07883">
    <property type="entry name" value="Cupin_2"/>
    <property type="match status" value="1"/>
</dbReference>
<reference evidence="2" key="2">
    <citation type="submission" date="2015-03" db="EMBL/GenBank/DDBJ databases">
        <title>Genome sequence of Pseudoalteromonas citrea.</title>
        <authorList>
            <person name="Xie B.-B."/>
            <person name="Rong J.-C."/>
            <person name="Qin Q.-L."/>
            <person name="Zhang Y.-Z."/>
        </authorList>
    </citation>
    <scope>NUCLEOTIDE SEQUENCE</scope>
    <source>
        <strain evidence="2">DSM 8771</strain>
    </source>
</reference>
<protein>
    <recommendedName>
        <fullName evidence="1">Cyclic nucleotide-binding domain-containing protein</fullName>
    </recommendedName>
</protein>
<dbReference type="InterPro" id="IPR000595">
    <property type="entry name" value="cNMP-bd_dom"/>
</dbReference>
<dbReference type="AlphaFoldDB" id="A0AAD4AE43"/>
<proteinExistence type="predicted"/>
<dbReference type="PANTHER" id="PTHR36114:SF1">
    <property type="entry name" value="16.7 KDA PROTEIN IN WHIE LOCUS"/>
    <property type="match status" value="1"/>
</dbReference>
<dbReference type="InterPro" id="IPR013096">
    <property type="entry name" value="Cupin_2"/>
</dbReference>
<organism evidence="2 3">
    <name type="scientific">Pseudoalteromonas citrea</name>
    <dbReference type="NCBI Taxonomy" id="43655"/>
    <lineage>
        <taxon>Bacteria</taxon>
        <taxon>Pseudomonadati</taxon>
        <taxon>Pseudomonadota</taxon>
        <taxon>Gammaproteobacteria</taxon>
        <taxon>Alteromonadales</taxon>
        <taxon>Pseudoalteromonadaceae</taxon>
        <taxon>Pseudoalteromonas</taxon>
    </lineage>
</organism>
<dbReference type="InterPro" id="IPR014710">
    <property type="entry name" value="RmlC-like_jellyroll"/>
</dbReference>
<evidence type="ECO:0000313" key="3">
    <source>
        <dbReference type="Proteomes" id="UP000016487"/>
    </source>
</evidence>
<dbReference type="PANTHER" id="PTHR36114">
    <property type="entry name" value="16.7 KDA PROTEIN IN WHIE LOCUS"/>
    <property type="match status" value="1"/>
</dbReference>
<dbReference type="InterPro" id="IPR052044">
    <property type="entry name" value="PKS_Associated_Protein"/>
</dbReference>
<dbReference type="EMBL" id="AHBZ03000027">
    <property type="protein sequence ID" value="KAF7764261.1"/>
    <property type="molecule type" value="Genomic_DNA"/>
</dbReference>
<accession>A0AAD4AE43</accession>